<dbReference type="PROSITE" id="PS50097">
    <property type="entry name" value="BTB"/>
    <property type="match status" value="1"/>
</dbReference>
<dbReference type="InParanoid" id="A0A0C3DK58"/>
<organism evidence="2 3">
    <name type="scientific">Scleroderma citrinum Foug A</name>
    <dbReference type="NCBI Taxonomy" id="1036808"/>
    <lineage>
        <taxon>Eukaryota</taxon>
        <taxon>Fungi</taxon>
        <taxon>Dikarya</taxon>
        <taxon>Basidiomycota</taxon>
        <taxon>Agaricomycotina</taxon>
        <taxon>Agaricomycetes</taxon>
        <taxon>Agaricomycetidae</taxon>
        <taxon>Boletales</taxon>
        <taxon>Sclerodermatineae</taxon>
        <taxon>Sclerodermataceae</taxon>
        <taxon>Scleroderma</taxon>
    </lineage>
</organism>
<dbReference type="SUPFAM" id="SSF54695">
    <property type="entry name" value="POZ domain"/>
    <property type="match status" value="1"/>
</dbReference>
<protein>
    <recommendedName>
        <fullName evidence="1">BTB domain-containing protein</fullName>
    </recommendedName>
</protein>
<dbReference type="InterPro" id="IPR000210">
    <property type="entry name" value="BTB/POZ_dom"/>
</dbReference>
<dbReference type="Pfam" id="PF00651">
    <property type="entry name" value="BTB"/>
    <property type="match status" value="1"/>
</dbReference>
<dbReference type="OrthoDB" id="3357985at2759"/>
<dbReference type="HOGENOM" id="CLU_052397_3_0_1"/>
<dbReference type="Proteomes" id="UP000053989">
    <property type="component" value="Unassembled WGS sequence"/>
</dbReference>
<keyword evidence="3" id="KW-1185">Reference proteome</keyword>
<dbReference type="Gene3D" id="3.30.710.10">
    <property type="entry name" value="Potassium Channel Kv1.1, Chain A"/>
    <property type="match status" value="1"/>
</dbReference>
<reference evidence="3" key="2">
    <citation type="submission" date="2015-01" db="EMBL/GenBank/DDBJ databases">
        <title>Evolutionary Origins and Diversification of the Mycorrhizal Mutualists.</title>
        <authorList>
            <consortium name="DOE Joint Genome Institute"/>
            <consortium name="Mycorrhizal Genomics Consortium"/>
            <person name="Kohler A."/>
            <person name="Kuo A."/>
            <person name="Nagy L.G."/>
            <person name="Floudas D."/>
            <person name="Copeland A."/>
            <person name="Barry K.W."/>
            <person name="Cichocki N."/>
            <person name="Veneault-Fourrey C."/>
            <person name="LaButti K."/>
            <person name="Lindquist E.A."/>
            <person name="Lipzen A."/>
            <person name="Lundell T."/>
            <person name="Morin E."/>
            <person name="Murat C."/>
            <person name="Riley R."/>
            <person name="Ohm R."/>
            <person name="Sun H."/>
            <person name="Tunlid A."/>
            <person name="Henrissat B."/>
            <person name="Grigoriev I.V."/>
            <person name="Hibbett D.S."/>
            <person name="Martin F."/>
        </authorList>
    </citation>
    <scope>NUCLEOTIDE SEQUENCE [LARGE SCALE GENOMIC DNA]</scope>
    <source>
        <strain evidence="3">Foug A</strain>
    </source>
</reference>
<gene>
    <name evidence="2" type="ORF">SCLCIDRAFT_921892</name>
</gene>
<name>A0A0C3DK58_9AGAM</name>
<evidence type="ECO:0000313" key="2">
    <source>
        <dbReference type="EMBL" id="KIM61070.1"/>
    </source>
</evidence>
<evidence type="ECO:0000313" key="3">
    <source>
        <dbReference type="Proteomes" id="UP000053989"/>
    </source>
</evidence>
<evidence type="ECO:0000259" key="1">
    <source>
        <dbReference type="PROSITE" id="PS50097"/>
    </source>
</evidence>
<dbReference type="EMBL" id="KN822056">
    <property type="protein sequence ID" value="KIM61070.1"/>
    <property type="molecule type" value="Genomic_DNA"/>
</dbReference>
<dbReference type="AlphaFoldDB" id="A0A0C3DK58"/>
<dbReference type="InterPro" id="IPR011333">
    <property type="entry name" value="SKP1/BTB/POZ_sf"/>
</dbReference>
<proteinExistence type="predicted"/>
<reference evidence="2 3" key="1">
    <citation type="submission" date="2014-04" db="EMBL/GenBank/DDBJ databases">
        <authorList>
            <consortium name="DOE Joint Genome Institute"/>
            <person name="Kuo A."/>
            <person name="Kohler A."/>
            <person name="Nagy L.G."/>
            <person name="Floudas D."/>
            <person name="Copeland A."/>
            <person name="Barry K.W."/>
            <person name="Cichocki N."/>
            <person name="Veneault-Fourrey C."/>
            <person name="LaButti K."/>
            <person name="Lindquist E.A."/>
            <person name="Lipzen A."/>
            <person name="Lundell T."/>
            <person name="Morin E."/>
            <person name="Murat C."/>
            <person name="Sun H."/>
            <person name="Tunlid A."/>
            <person name="Henrissat B."/>
            <person name="Grigoriev I.V."/>
            <person name="Hibbett D.S."/>
            <person name="Martin F."/>
            <person name="Nordberg H.P."/>
            <person name="Cantor M.N."/>
            <person name="Hua S.X."/>
        </authorList>
    </citation>
    <scope>NUCLEOTIDE SEQUENCE [LARGE SCALE GENOMIC DNA]</scope>
    <source>
        <strain evidence="2 3">Foug A</strain>
    </source>
</reference>
<dbReference type="STRING" id="1036808.A0A0C3DK58"/>
<sequence>MQSQPRTPDDPNADVILRSSDGVDFRVAKRILSHVSPVFTDLFARGFYLQQSTTLPTIILKESSGVLGVLLRLIYPGTAQENPVFRTFEEAQLFLSAIVRYQVVGSYKEQAWKLVNCQFLAEHPVSIYAIVCHYGWQNLVEVAAQETLKIRELALSVQHRKALRAFKATMGC</sequence>
<dbReference type="SMART" id="SM00225">
    <property type="entry name" value="BTB"/>
    <property type="match status" value="1"/>
</dbReference>
<feature type="domain" description="BTB" evidence="1">
    <location>
        <begin position="13"/>
        <end position="83"/>
    </location>
</feature>
<accession>A0A0C3DK58</accession>